<protein>
    <submittedName>
        <fullName evidence="2">Uncharacterized protein</fullName>
    </submittedName>
</protein>
<reference evidence="2 3" key="1">
    <citation type="journal article" date="2016" name="Mol. Biol. Evol.">
        <title>Comparative Genomics of Early-Diverging Mushroom-Forming Fungi Provides Insights into the Origins of Lignocellulose Decay Capabilities.</title>
        <authorList>
            <person name="Nagy L.G."/>
            <person name="Riley R."/>
            <person name="Tritt A."/>
            <person name="Adam C."/>
            <person name="Daum C."/>
            <person name="Floudas D."/>
            <person name="Sun H."/>
            <person name="Yadav J.S."/>
            <person name="Pangilinan J."/>
            <person name="Larsson K.H."/>
            <person name="Matsuura K."/>
            <person name="Barry K."/>
            <person name="Labutti K."/>
            <person name="Kuo R."/>
            <person name="Ohm R.A."/>
            <person name="Bhattacharya S.S."/>
            <person name="Shirouzu T."/>
            <person name="Yoshinaga Y."/>
            <person name="Martin F.M."/>
            <person name="Grigoriev I.V."/>
            <person name="Hibbett D.S."/>
        </authorList>
    </citation>
    <scope>NUCLEOTIDE SEQUENCE [LARGE SCALE GENOMIC DNA]</scope>
    <source>
        <strain evidence="2 3">93-53</strain>
    </source>
</reference>
<keyword evidence="3" id="KW-1185">Reference proteome</keyword>
<dbReference type="Proteomes" id="UP000076871">
    <property type="component" value="Unassembled WGS sequence"/>
</dbReference>
<evidence type="ECO:0000313" key="2">
    <source>
        <dbReference type="EMBL" id="KZT07603.1"/>
    </source>
</evidence>
<dbReference type="RefSeq" id="XP_040765343.1">
    <property type="nucleotide sequence ID" value="XM_040908643.1"/>
</dbReference>
<sequence>MTRHRHFLTMDASRNESSFRPRMLWRNYNWDKRIARWESLPCLRLQPNRDLFNCQRCGFTNVLGFTCTWCSGLCDIVRVARSAVALVRRRASTPSLLSAAQKTRVDRMGRQRAHVVLSNRPERHLSPIEDSQIQLSANTVSQHSTKTLLRRNRRRAAIYSATDVVATSDLELQPYLRRLTDMFWTDEQPAAIAPSDCSSTRGASEVGLQAGNIESTESESVASTGTFSQRTLRRKQRMSVLRQRSSRSLRKRSSCTLSTASSRRGENPQAIVMQSASSSVAFAPVQVPLGHPHRPLYTAIRKNMASPSIPDVPIPAIDCTALHATPYDRTVKSLDIPRSTAVVRHYAFIPASDWTAGCSLTGEAELRMDLERCRSAEAIPIQYTEGEARRGRAVKEKVRNLRKGLKGLLTKRT</sequence>
<gene>
    <name evidence="2" type="ORF">LAESUDRAFT_724568</name>
</gene>
<accession>A0A165ERC4</accession>
<feature type="compositionally biased region" description="Basic residues" evidence="1">
    <location>
        <begin position="244"/>
        <end position="253"/>
    </location>
</feature>
<proteinExistence type="predicted"/>
<feature type="region of interest" description="Disordered" evidence="1">
    <location>
        <begin position="233"/>
        <end position="268"/>
    </location>
</feature>
<dbReference type="GeneID" id="63825672"/>
<name>A0A165ERC4_9APHY</name>
<dbReference type="AlphaFoldDB" id="A0A165ERC4"/>
<evidence type="ECO:0000256" key="1">
    <source>
        <dbReference type="SAM" id="MobiDB-lite"/>
    </source>
</evidence>
<dbReference type="STRING" id="1314785.A0A165ERC4"/>
<organism evidence="2 3">
    <name type="scientific">Laetiporus sulphureus 93-53</name>
    <dbReference type="NCBI Taxonomy" id="1314785"/>
    <lineage>
        <taxon>Eukaryota</taxon>
        <taxon>Fungi</taxon>
        <taxon>Dikarya</taxon>
        <taxon>Basidiomycota</taxon>
        <taxon>Agaricomycotina</taxon>
        <taxon>Agaricomycetes</taxon>
        <taxon>Polyporales</taxon>
        <taxon>Laetiporus</taxon>
    </lineage>
</organism>
<dbReference type="InParanoid" id="A0A165ERC4"/>
<dbReference type="OrthoDB" id="2687560at2759"/>
<dbReference type="EMBL" id="KV427618">
    <property type="protein sequence ID" value="KZT07603.1"/>
    <property type="molecule type" value="Genomic_DNA"/>
</dbReference>
<evidence type="ECO:0000313" key="3">
    <source>
        <dbReference type="Proteomes" id="UP000076871"/>
    </source>
</evidence>